<proteinExistence type="predicted"/>
<gene>
    <name evidence="1" type="ORF">PIB30_105632</name>
</gene>
<evidence type="ECO:0000313" key="1">
    <source>
        <dbReference type="EMBL" id="MED6214681.1"/>
    </source>
</evidence>
<dbReference type="Proteomes" id="UP001341840">
    <property type="component" value="Unassembled WGS sequence"/>
</dbReference>
<comment type="caution">
    <text evidence="1">The sequence shown here is derived from an EMBL/GenBank/DDBJ whole genome shotgun (WGS) entry which is preliminary data.</text>
</comment>
<organism evidence="1 2">
    <name type="scientific">Stylosanthes scabra</name>
    <dbReference type="NCBI Taxonomy" id="79078"/>
    <lineage>
        <taxon>Eukaryota</taxon>
        <taxon>Viridiplantae</taxon>
        <taxon>Streptophyta</taxon>
        <taxon>Embryophyta</taxon>
        <taxon>Tracheophyta</taxon>
        <taxon>Spermatophyta</taxon>
        <taxon>Magnoliopsida</taxon>
        <taxon>eudicotyledons</taxon>
        <taxon>Gunneridae</taxon>
        <taxon>Pentapetalae</taxon>
        <taxon>rosids</taxon>
        <taxon>fabids</taxon>
        <taxon>Fabales</taxon>
        <taxon>Fabaceae</taxon>
        <taxon>Papilionoideae</taxon>
        <taxon>50 kb inversion clade</taxon>
        <taxon>dalbergioids sensu lato</taxon>
        <taxon>Dalbergieae</taxon>
        <taxon>Pterocarpus clade</taxon>
        <taxon>Stylosanthes</taxon>
    </lineage>
</organism>
<keyword evidence="2" id="KW-1185">Reference proteome</keyword>
<sequence>MDVAADDIANRIYDVAWSKSHISLLATSMTVPLSFSTLTHPIRSDLVLLSCHGITL</sequence>
<evidence type="ECO:0000313" key="2">
    <source>
        <dbReference type="Proteomes" id="UP001341840"/>
    </source>
</evidence>
<accession>A0ABU6YXG2</accession>
<reference evidence="1 2" key="1">
    <citation type="journal article" date="2023" name="Plants (Basel)">
        <title>Bridging the Gap: Combining Genomics and Transcriptomics Approaches to Understand Stylosanthes scabra, an Orphan Legume from the Brazilian Caatinga.</title>
        <authorList>
            <person name="Ferreira-Neto J.R.C."/>
            <person name="da Silva M.D."/>
            <person name="Binneck E."/>
            <person name="de Melo N.F."/>
            <person name="da Silva R.H."/>
            <person name="de Melo A.L.T.M."/>
            <person name="Pandolfi V."/>
            <person name="Bustamante F.O."/>
            <person name="Brasileiro-Vidal A.C."/>
            <person name="Benko-Iseppon A.M."/>
        </authorList>
    </citation>
    <scope>NUCLEOTIDE SEQUENCE [LARGE SCALE GENOMIC DNA]</scope>
    <source>
        <tissue evidence="1">Leaves</tissue>
    </source>
</reference>
<name>A0ABU6YXG2_9FABA</name>
<protein>
    <submittedName>
        <fullName evidence="1">Uncharacterized protein</fullName>
    </submittedName>
</protein>
<feature type="non-terminal residue" evidence="1">
    <location>
        <position position="56"/>
    </location>
</feature>
<dbReference type="EMBL" id="JASCZI010245592">
    <property type="protein sequence ID" value="MED6214681.1"/>
    <property type="molecule type" value="Genomic_DNA"/>
</dbReference>